<keyword evidence="3" id="KW-1185">Reference proteome</keyword>
<evidence type="ECO:0000313" key="2">
    <source>
        <dbReference type="EMBL" id="OMJ92176.1"/>
    </source>
</evidence>
<comment type="caution">
    <text evidence="2">The sequence shown here is derived from an EMBL/GenBank/DDBJ whole genome shotgun (WGS) entry which is preliminary data.</text>
</comment>
<keyword evidence="1" id="KW-0175">Coiled coil</keyword>
<name>A0A1R2CT25_9CILI</name>
<feature type="coiled-coil region" evidence="1">
    <location>
        <begin position="77"/>
        <end position="111"/>
    </location>
</feature>
<evidence type="ECO:0000313" key="3">
    <source>
        <dbReference type="Proteomes" id="UP000187209"/>
    </source>
</evidence>
<reference evidence="2 3" key="1">
    <citation type="submission" date="2016-11" db="EMBL/GenBank/DDBJ databases">
        <title>The macronuclear genome of Stentor coeruleus: a giant cell with tiny introns.</title>
        <authorList>
            <person name="Slabodnick M."/>
            <person name="Ruby J.G."/>
            <person name="Reiff S.B."/>
            <person name="Swart E.C."/>
            <person name="Gosai S."/>
            <person name="Prabakaran S."/>
            <person name="Witkowska E."/>
            <person name="Larue G.E."/>
            <person name="Fisher S."/>
            <person name="Freeman R.M."/>
            <person name="Gunawardena J."/>
            <person name="Chu W."/>
            <person name="Stover N.A."/>
            <person name="Gregory B.D."/>
            <person name="Nowacki M."/>
            <person name="Derisi J."/>
            <person name="Roy S.W."/>
            <person name="Marshall W.F."/>
            <person name="Sood P."/>
        </authorList>
    </citation>
    <scope>NUCLEOTIDE SEQUENCE [LARGE SCALE GENOMIC DNA]</scope>
    <source>
        <strain evidence="2">WM001</strain>
    </source>
</reference>
<sequence length="251" mass="29925">MLYQKQQANPRSPLTVIRNQIRNNMQNSISKTVSRSPSFSPVSNNLKCPAKDYTTYAPIRSLSKIENTKPTSATTTHAELKNKRKQLVCESNKLEEKLREMKKRVENEVRNCRAGHKKIPRSHYFLLFQKIKKVLVGSMKKTMKFGFGKIKNKGFFMQNIENHKVERCKMIFLARVFKEMRKIIMPVVEKRKGQIEMARRHYRLQLMIFYMTKWQELVYQERIRPEEKSYIEEMDSLLEDFVYESKSLILF</sequence>
<dbReference type="Proteomes" id="UP000187209">
    <property type="component" value="Unassembled WGS sequence"/>
</dbReference>
<accession>A0A1R2CT25</accession>
<dbReference type="EMBL" id="MPUH01000067">
    <property type="protein sequence ID" value="OMJ92176.1"/>
    <property type="molecule type" value="Genomic_DNA"/>
</dbReference>
<dbReference type="OrthoDB" id="326303at2759"/>
<evidence type="ECO:0000256" key="1">
    <source>
        <dbReference type="SAM" id="Coils"/>
    </source>
</evidence>
<proteinExistence type="predicted"/>
<organism evidence="2 3">
    <name type="scientific">Stentor coeruleus</name>
    <dbReference type="NCBI Taxonomy" id="5963"/>
    <lineage>
        <taxon>Eukaryota</taxon>
        <taxon>Sar</taxon>
        <taxon>Alveolata</taxon>
        <taxon>Ciliophora</taxon>
        <taxon>Postciliodesmatophora</taxon>
        <taxon>Heterotrichea</taxon>
        <taxon>Heterotrichida</taxon>
        <taxon>Stentoridae</taxon>
        <taxon>Stentor</taxon>
    </lineage>
</organism>
<gene>
    <name evidence="2" type="ORF">SteCoe_5168</name>
</gene>
<dbReference type="AlphaFoldDB" id="A0A1R2CT25"/>
<protein>
    <submittedName>
        <fullName evidence="2">Uncharacterized protein</fullName>
    </submittedName>
</protein>